<sequence>MTSRMSIAHTRLWRTTFPTVLYVCIYVPHCNKAVVVLCVVSYPIKLYAASSSKEMRKSNPNCGNYVQVVSRNQSAL</sequence>
<dbReference type="AlphaFoldDB" id="A0A453JCD2"/>
<organism evidence="2 3">
    <name type="scientific">Aegilops tauschii subsp. strangulata</name>
    <name type="common">Goatgrass</name>
    <dbReference type="NCBI Taxonomy" id="200361"/>
    <lineage>
        <taxon>Eukaryota</taxon>
        <taxon>Viridiplantae</taxon>
        <taxon>Streptophyta</taxon>
        <taxon>Embryophyta</taxon>
        <taxon>Tracheophyta</taxon>
        <taxon>Spermatophyta</taxon>
        <taxon>Magnoliopsida</taxon>
        <taxon>Liliopsida</taxon>
        <taxon>Poales</taxon>
        <taxon>Poaceae</taxon>
        <taxon>BOP clade</taxon>
        <taxon>Pooideae</taxon>
        <taxon>Triticodae</taxon>
        <taxon>Triticeae</taxon>
        <taxon>Triticinae</taxon>
        <taxon>Aegilops</taxon>
    </lineage>
</organism>
<reference evidence="3" key="2">
    <citation type="journal article" date="2017" name="Nat. Plants">
        <title>The Aegilops tauschii genome reveals multiple impacts of transposons.</title>
        <authorList>
            <person name="Zhao G."/>
            <person name="Zou C."/>
            <person name="Li K."/>
            <person name="Wang K."/>
            <person name="Li T."/>
            <person name="Gao L."/>
            <person name="Zhang X."/>
            <person name="Wang H."/>
            <person name="Yang Z."/>
            <person name="Liu X."/>
            <person name="Jiang W."/>
            <person name="Mao L."/>
            <person name="Kong X."/>
            <person name="Jiao Y."/>
            <person name="Jia J."/>
        </authorList>
    </citation>
    <scope>NUCLEOTIDE SEQUENCE [LARGE SCALE GENOMIC DNA]</scope>
    <source>
        <strain evidence="3">cv. AL8/78</strain>
    </source>
</reference>
<reference evidence="2" key="5">
    <citation type="journal article" date="2021" name="G3 (Bethesda)">
        <title>Aegilops tauschii genome assembly Aet v5.0 features greater sequence contiguity and improved annotation.</title>
        <authorList>
            <person name="Wang L."/>
            <person name="Zhu T."/>
            <person name="Rodriguez J.C."/>
            <person name="Deal K.R."/>
            <person name="Dubcovsky J."/>
            <person name="McGuire P.E."/>
            <person name="Lux T."/>
            <person name="Spannagl M."/>
            <person name="Mayer K.F.X."/>
            <person name="Baldrich P."/>
            <person name="Meyers B.C."/>
            <person name="Huo N."/>
            <person name="Gu Y.Q."/>
            <person name="Zhou H."/>
            <person name="Devos K.M."/>
            <person name="Bennetzen J.L."/>
            <person name="Unver T."/>
            <person name="Budak H."/>
            <person name="Gulick P.J."/>
            <person name="Galiba G."/>
            <person name="Kalapos B."/>
            <person name="Nelson D.R."/>
            <person name="Li P."/>
            <person name="You F.M."/>
            <person name="Luo M.C."/>
            <person name="Dvorak J."/>
        </authorList>
    </citation>
    <scope>NUCLEOTIDE SEQUENCE [LARGE SCALE GENOMIC DNA]</scope>
    <source>
        <strain evidence="2">cv. AL8/78</strain>
    </source>
</reference>
<feature type="transmembrane region" description="Helical" evidence="1">
    <location>
        <begin position="20"/>
        <end position="48"/>
    </location>
</feature>
<reference evidence="2" key="4">
    <citation type="submission" date="2019-03" db="UniProtKB">
        <authorList>
            <consortium name="EnsemblPlants"/>
        </authorList>
    </citation>
    <scope>IDENTIFICATION</scope>
</reference>
<reference evidence="3" key="1">
    <citation type="journal article" date="2014" name="Science">
        <title>Ancient hybridizations among the ancestral genomes of bread wheat.</title>
        <authorList>
            <consortium name="International Wheat Genome Sequencing Consortium,"/>
            <person name="Marcussen T."/>
            <person name="Sandve S.R."/>
            <person name="Heier L."/>
            <person name="Spannagl M."/>
            <person name="Pfeifer M."/>
            <person name="Jakobsen K.S."/>
            <person name="Wulff B.B."/>
            <person name="Steuernagel B."/>
            <person name="Mayer K.F."/>
            <person name="Olsen O.A."/>
        </authorList>
    </citation>
    <scope>NUCLEOTIDE SEQUENCE [LARGE SCALE GENOMIC DNA]</scope>
    <source>
        <strain evidence="3">cv. AL8/78</strain>
    </source>
</reference>
<keyword evidence="1" id="KW-0812">Transmembrane</keyword>
<accession>A0A453JCD2</accession>
<keyword evidence="3" id="KW-1185">Reference proteome</keyword>
<dbReference type="Gramene" id="AET4Gv20862300.6">
    <property type="protein sequence ID" value="AET4Gv20862300.6"/>
    <property type="gene ID" value="AET4Gv20862300"/>
</dbReference>
<proteinExistence type="predicted"/>
<protein>
    <submittedName>
        <fullName evidence="2">Uncharacterized protein</fullName>
    </submittedName>
</protein>
<evidence type="ECO:0000256" key="1">
    <source>
        <dbReference type="SAM" id="Phobius"/>
    </source>
</evidence>
<keyword evidence="1" id="KW-0472">Membrane</keyword>
<evidence type="ECO:0000313" key="3">
    <source>
        <dbReference type="Proteomes" id="UP000015105"/>
    </source>
</evidence>
<evidence type="ECO:0000313" key="2">
    <source>
        <dbReference type="EnsemblPlants" id="AET4Gv20862300.6"/>
    </source>
</evidence>
<keyword evidence="1" id="KW-1133">Transmembrane helix</keyword>
<name>A0A453JCD2_AEGTS</name>
<reference evidence="2" key="3">
    <citation type="journal article" date="2017" name="Nature">
        <title>Genome sequence of the progenitor of the wheat D genome Aegilops tauschii.</title>
        <authorList>
            <person name="Luo M.C."/>
            <person name="Gu Y.Q."/>
            <person name="Puiu D."/>
            <person name="Wang H."/>
            <person name="Twardziok S.O."/>
            <person name="Deal K.R."/>
            <person name="Huo N."/>
            <person name="Zhu T."/>
            <person name="Wang L."/>
            <person name="Wang Y."/>
            <person name="McGuire P.E."/>
            <person name="Liu S."/>
            <person name="Long H."/>
            <person name="Ramasamy R.K."/>
            <person name="Rodriguez J.C."/>
            <person name="Van S.L."/>
            <person name="Yuan L."/>
            <person name="Wang Z."/>
            <person name="Xia Z."/>
            <person name="Xiao L."/>
            <person name="Anderson O.D."/>
            <person name="Ouyang S."/>
            <person name="Liang Y."/>
            <person name="Zimin A.V."/>
            <person name="Pertea G."/>
            <person name="Qi P."/>
            <person name="Bennetzen J.L."/>
            <person name="Dai X."/>
            <person name="Dawson M.W."/>
            <person name="Muller H.G."/>
            <person name="Kugler K."/>
            <person name="Rivarola-Duarte L."/>
            <person name="Spannagl M."/>
            <person name="Mayer K.F.X."/>
            <person name="Lu F.H."/>
            <person name="Bevan M.W."/>
            <person name="Leroy P."/>
            <person name="Li P."/>
            <person name="You F.M."/>
            <person name="Sun Q."/>
            <person name="Liu Z."/>
            <person name="Lyons E."/>
            <person name="Wicker T."/>
            <person name="Salzberg S.L."/>
            <person name="Devos K.M."/>
            <person name="Dvorak J."/>
        </authorList>
    </citation>
    <scope>NUCLEOTIDE SEQUENCE [LARGE SCALE GENOMIC DNA]</scope>
    <source>
        <strain evidence="2">cv. AL8/78</strain>
    </source>
</reference>
<dbReference type="EnsemblPlants" id="AET4Gv20862300.6">
    <property type="protein sequence ID" value="AET4Gv20862300.6"/>
    <property type="gene ID" value="AET4Gv20862300"/>
</dbReference>
<dbReference type="Proteomes" id="UP000015105">
    <property type="component" value="Chromosome 4D"/>
</dbReference>